<dbReference type="Pfam" id="PF02653">
    <property type="entry name" value="BPD_transp_2"/>
    <property type="match status" value="1"/>
</dbReference>
<keyword evidence="3 6" id="KW-0812">Transmembrane</keyword>
<feature type="transmembrane region" description="Helical" evidence="6">
    <location>
        <begin position="252"/>
        <end position="269"/>
    </location>
</feature>
<protein>
    <submittedName>
        <fullName evidence="7">Branched-chain amino acid ABC transporter permease</fullName>
    </submittedName>
</protein>
<proteinExistence type="predicted"/>
<feature type="transmembrane region" description="Helical" evidence="6">
    <location>
        <begin position="120"/>
        <end position="149"/>
    </location>
</feature>
<dbReference type="InterPro" id="IPR001851">
    <property type="entry name" value="ABC_transp_permease"/>
</dbReference>
<evidence type="ECO:0000256" key="5">
    <source>
        <dbReference type="ARBA" id="ARBA00023136"/>
    </source>
</evidence>
<sequence>MMEVQQLLTFLLDIIAYFAIYLIVNTSLNIEYGLTGIPNFGKVLAVAGGAFVVGAVPGRALADQLNLLKGFRAVENHPILSECLKTLAQIKPKILEGMDYIEDNSVIGDCIRRVMVGDPVLSITVLLATVGLAALVGAGLGFVASYPAIRLREDYLAMTLLAMGEFLRQVGYLERTLVGGTLGVFAPDPYGWLGAYRFYASAFVILLVALTFFVYMRQLAYSPAGRALKALKDQEIAAEVLGKDVVRLKQKVLVLSSAMAAVAGALWAFNSQSVIASTYDRFNWTFWPWVMVIIGGAGNHKGVLLGTLIFVVLRRTIDTYRYVLEPLIPFSLVWLDRLLFGVALIIVLIVRPQGIVPDRPTPALGFSRIKSIIKRLESK</sequence>
<evidence type="ECO:0000256" key="2">
    <source>
        <dbReference type="ARBA" id="ARBA00022475"/>
    </source>
</evidence>
<feature type="transmembrane region" description="Helical" evidence="6">
    <location>
        <begin position="334"/>
        <end position="350"/>
    </location>
</feature>
<feature type="transmembrane region" description="Helical" evidence="6">
    <location>
        <begin position="44"/>
        <end position="62"/>
    </location>
</feature>
<dbReference type="PANTHER" id="PTHR30482:SF1">
    <property type="entry name" value="BRANCHED-CHAIN AMINO ACID TRANSPORT PERMEASE PROTEIN LIVM-RELATED"/>
    <property type="match status" value="1"/>
</dbReference>
<accession>A0A7C5LAV4</accession>
<keyword evidence="2" id="KW-1003">Cell membrane</keyword>
<dbReference type="GO" id="GO:0005886">
    <property type="term" value="C:plasma membrane"/>
    <property type="evidence" value="ECO:0007669"/>
    <property type="project" value="UniProtKB-SubCell"/>
</dbReference>
<feature type="transmembrane region" description="Helical" evidence="6">
    <location>
        <begin position="196"/>
        <end position="216"/>
    </location>
</feature>
<organism evidence="7">
    <name type="scientific">Caldiarchaeum subterraneum</name>
    <dbReference type="NCBI Taxonomy" id="311458"/>
    <lineage>
        <taxon>Archaea</taxon>
        <taxon>Nitrososphaerota</taxon>
        <taxon>Candidatus Caldarchaeales</taxon>
        <taxon>Candidatus Caldarchaeaceae</taxon>
        <taxon>Candidatus Caldarchaeum</taxon>
    </lineage>
</organism>
<keyword evidence="5 6" id="KW-0472">Membrane</keyword>
<dbReference type="CDD" id="cd06581">
    <property type="entry name" value="TM_PBP1_LivM_like"/>
    <property type="match status" value="1"/>
</dbReference>
<evidence type="ECO:0000256" key="3">
    <source>
        <dbReference type="ARBA" id="ARBA00022692"/>
    </source>
</evidence>
<dbReference type="PANTHER" id="PTHR30482">
    <property type="entry name" value="HIGH-AFFINITY BRANCHED-CHAIN AMINO ACID TRANSPORT SYSTEM PERMEASE"/>
    <property type="match status" value="1"/>
</dbReference>
<dbReference type="AlphaFoldDB" id="A0A7C5LAV4"/>
<keyword evidence="4 6" id="KW-1133">Transmembrane helix</keyword>
<evidence type="ECO:0000256" key="6">
    <source>
        <dbReference type="SAM" id="Phobius"/>
    </source>
</evidence>
<feature type="transmembrane region" description="Helical" evidence="6">
    <location>
        <begin position="7"/>
        <end position="24"/>
    </location>
</feature>
<name>A0A7C5LAV4_CALS0</name>
<comment type="caution">
    <text evidence="7">The sequence shown here is derived from an EMBL/GenBank/DDBJ whole genome shotgun (WGS) entry which is preliminary data.</text>
</comment>
<dbReference type="InterPro" id="IPR043428">
    <property type="entry name" value="LivM-like"/>
</dbReference>
<comment type="subcellular location">
    <subcellularLocation>
        <location evidence="1">Cell membrane</location>
        <topology evidence="1">Multi-pass membrane protein</topology>
    </subcellularLocation>
</comment>
<reference evidence="7" key="1">
    <citation type="journal article" date="2020" name="mSystems">
        <title>Genome- and Community-Level Interaction Insights into Carbon Utilization and Element Cycling Functions of Hydrothermarchaeota in Hydrothermal Sediment.</title>
        <authorList>
            <person name="Zhou Z."/>
            <person name="Liu Y."/>
            <person name="Xu W."/>
            <person name="Pan J."/>
            <person name="Luo Z.H."/>
            <person name="Li M."/>
        </authorList>
    </citation>
    <scope>NUCLEOTIDE SEQUENCE [LARGE SCALE GENOMIC DNA]</scope>
    <source>
        <strain evidence="7">SpSt-1056</strain>
    </source>
</reference>
<evidence type="ECO:0000256" key="1">
    <source>
        <dbReference type="ARBA" id="ARBA00004651"/>
    </source>
</evidence>
<evidence type="ECO:0000313" key="7">
    <source>
        <dbReference type="EMBL" id="HHK68584.1"/>
    </source>
</evidence>
<feature type="transmembrane region" description="Helical" evidence="6">
    <location>
        <begin position="289"/>
        <end position="313"/>
    </location>
</feature>
<dbReference type="EMBL" id="DRWN01000044">
    <property type="protein sequence ID" value="HHK68584.1"/>
    <property type="molecule type" value="Genomic_DNA"/>
</dbReference>
<dbReference type="GO" id="GO:0015658">
    <property type="term" value="F:branched-chain amino acid transmembrane transporter activity"/>
    <property type="evidence" value="ECO:0007669"/>
    <property type="project" value="InterPro"/>
</dbReference>
<evidence type="ECO:0000256" key="4">
    <source>
        <dbReference type="ARBA" id="ARBA00022989"/>
    </source>
</evidence>
<gene>
    <name evidence="7" type="ORF">ENM11_05460</name>
</gene>